<dbReference type="GO" id="GO:0031297">
    <property type="term" value="P:replication fork processing"/>
    <property type="evidence" value="ECO:0007669"/>
    <property type="project" value="TreeGrafter"/>
</dbReference>
<dbReference type="GO" id="GO:0046975">
    <property type="term" value="F:histone H3K36 methyltransferase activity"/>
    <property type="evidence" value="ECO:0007669"/>
    <property type="project" value="TreeGrafter"/>
</dbReference>
<dbReference type="AlphaFoldDB" id="A0A4Y2FK78"/>
<dbReference type="Gene3D" id="3.30.420.10">
    <property type="entry name" value="Ribonuclease H-like superfamily/Ribonuclease H"/>
    <property type="match status" value="1"/>
</dbReference>
<dbReference type="GO" id="GO:0035861">
    <property type="term" value="C:site of double-strand break"/>
    <property type="evidence" value="ECO:0007669"/>
    <property type="project" value="TreeGrafter"/>
</dbReference>
<sequence length="99" mass="11488">MNHINLTFKFNLWVPHELTADYKRKRKAACLDLLRDQRKEKILDRIVTCDEKWVYYNTSRERGWSAPGESSGLVARRALTRRCFSVSGGIVAELSTKNT</sequence>
<keyword evidence="2" id="KW-1185">Reference proteome</keyword>
<dbReference type="PANTHER" id="PTHR46060">
    <property type="entry name" value="MARINER MOS1 TRANSPOSASE-LIKE PROTEIN"/>
    <property type="match status" value="1"/>
</dbReference>
<dbReference type="GO" id="GO:0006303">
    <property type="term" value="P:double-strand break repair via nonhomologous end joining"/>
    <property type="evidence" value="ECO:0007669"/>
    <property type="project" value="TreeGrafter"/>
</dbReference>
<dbReference type="PANTHER" id="PTHR46060:SF2">
    <property type="entry name" value="HISTONE-LYSINE N-METHYLTRANSFERASE SETMAR"/>
    <property type="match status" value="1"/>
</dbReference>
<evidence type="ECO:0008006" key="3">
    <source>
        <dbReference type="Google" id="ProtNLM"/>
    </source>
</evidence>
<protein>
    <recommendedName>
        <fullName evidence="3">Mariner Mos1 transposase</fullName>
    </recommendedName>
</protein>
<reference evidence="1 2" key="1">
    <citation type="journal article" date="2019" name="Sci. Rep.">
        <title>Orb-weaving spider Araneus ventricosus genome elucidates the spidroin gene catalogue.</title>
        <authorList>
            <person name="Kono N."/>
            <person name="Nakamura H."/>
            <person name="Ohtoshi R."/>
            <person name="Moran D.A.P."/>
            <person name="Shinohara A."/>
            <person name="Yoshida Y."/>
            <person name="Fujiwara M."/>
            <person name="Mori M."/>
            <person name="Tomita M."/>
            <person name="Arakawa K."/>
        </authorList>
    </citation>
    <scope>NUCLEOTIDE SEQUENCE [LARGE SCALE GENOMIC DNA]</scope>
</reference>
<dbReference type="GO" id="GO:0000014">
    <property type="term" value="F:single-stranded DNA endodeoxyribonuclease activity"/>
    <property type="evidence" value="ECO:0007669"/>
    <property type="project" value="TreeGrafter"/>
</dbReference>
<evidence type="ECO:0000313" key="1">
    <source>
        <dbReference type="EMBL" id="GBM41427.1"/>
    </source>
</evidence>
<dbReference type="GO" id="GO:0000793">
    <property type="term" value="C:condensed chromosome"/>
    <property type="evidence" value="ECO:0007669"/>
    <property type="project" value="TreeGrafter"/>
</dbReference>
<name>A0A4Y2FK78_ARAVE</name>
<gene>
    <name evidence="1" type="ORF">AVEN_129623_1</name>
</gene>
<proteinExistence type="predicted"/>
<dbReference type="GO" id="GO:0005634">
    <property type="term" value="C:nucleus"/>
    <property type="evidence" value="ECO:0007669"/>
    <property type="project" value="TreeGrafter"/>
</dbReference>
<dbReference type="InterPro" id="IPR052709">
    <property type="entry name" value="Transposase-MT_Hybrid"/>
</dbReference>
<dbReference type="OrthoDB" id="5863303at2759"/>
<accession>A0A4Y2FK78</accession>
<dbReference type="GO" id="GO:0003697">
    <property type="term" value="F:single-stranded DNA binding"/>
    <property type="evidence" value="ECO:0007669"/>
    <property type="project" value="TreeGrafter"/>
</dbReference>
<dbReference type="Proteomes" id="UP000499080">
    <property type="component" value="Unassembled WGS sequence"/>
</dbReference>
<comment type="caution">
    <text evidence="1">The sequence shown here is derived from an EMBL/GenBank/DDBJ whole genome shotgun (WGS) entry which is preliminary data.</text>
</comment>
<organism evidence="1 2">
    <name type="scientific">Araneus ventricosus</name>
    <name type="common">Orbweaver spider</name>
    <name type="synonym">Epeira ventricosa</name>
    <dbReference type="NCBI Taxonomy" id="182803"/>
    <lineage>
        <taxon>Eukaryota</taxon>
        <taxon>Metazoa</taxon>
        <taxon>Ecdysozoa</taxon>
        <taxon>Arthropoda</taxon>
        <taxon>Chelicerata</taxon>
        <taxon>Arachnida</taxon>
        <taxon>Araneae</taxon>
        <taxon>Araneomorphae</taxon>
        <taxon>Entelegynae</taxon>
        <taxon>Araneoidea</taxon>
        <taxon>Araneidae</taxon>
        <taxon>Araneus</taxon>
    </lineage>
</organism>
<dbReference type="GO" id="GO:0044774">
    <property type="term" value="P:mitotic DNA integrity checkpoint signaling"/>
    <property type="evidence" value="ECO:0007669"/>
    <property type="project" value="TreeGrafter"/>
</dbReference>
<evidence type="ECO:0000313" key="2">
    <source>
        <dbReference type="Proteomes" id="UP000499080"/>
    </source>
</evidence>
<dbReference type="GO" id="GO:0003690">
    <property type="term" value="F:double-stranded DNA binding"/>
    <property type="evidence" value="ECO:0007669"/>
    <property type="project" value="TreeGrafter"/>
</dbReference>
<dbReference type="GO" id="GO:0042800">
    <property type="term" value="F:histone H3K4 methyltransferase activity"/>
    <property type="evidence" value="ECO:0007669"/>
    <property type="project" value="TreeGrafter"/>
</dbReference>
<dbReference type="EMBL" id="BGPR01000962">
    <property type="protein sequence ID" value="GBM41427.1"/>
    <property type="molecule type" value="Genomic_DNA"/>
</dbReference>
<dbReference type="GO" id="GO:0000729">
    <property type="term" value="P:DNA double-strand break processing"/>
    <property type="evidence" value="ECO:0007669"/>
    <property type="project" value="TreeGrafter"/>
</dbReference>
<dbReference type="GO" id="GO:0044547">
    <property type="term" value="F:DNA topoisomerase binding"/>
    <property type="evidence" value="ECO:0007669"/>
    <property type="project" value="TreeGrafter"/>
</dbReference>
<dbReference type="GO" id="GO:0015074">
    <property type="term" value="P:DNA integration"/>
    <property type="evidence" value="ECO:0007669"/>
    <property type="project" value="TreeGrafter"/>
</dbReference>
<dbReference type="InterPro" id="IPR036397">
    <property type="entry name" value="RNaseH_sf"/>
</dbReference>